<evidence type="ECO:0000256" key="1">
    <source>
        <dbReference type="PROSITE-ProRule" id="PRU00339"/>
    </source>
</evidence>
<dbReference type="SUPFAM" id="SSF48452">
    <property type="entry name" value="TPR-like"/>
    <property type="match status" value="1"/>
</dbReference>
<comment type="caution">
    <text evidence="2">The sequence shown here is derived from an EMBL/GenBank/DDBJ whole genome shotgun (WGS) entry which is preliminary data.</text>
</comment>
<keyword evidence="3" id="KW-1185">Reference proteome</keyword>
<gene>
    <name evidence="2" type="ORF">PCC6912_27900</name>
</gene>
<feature type="repeat" description="TPR" evidence="1">
    <location>
        <begin position="101"/>
        <end position="134"/>
    </location>
</feature>
<accession>A0A3S0XZR1</accession>
<reference evidence="2 3" key="1">
    <citation type="journal article" date="2019" name="Genome Biol. Evol.">
        <title>Day and night: Metabolic profiles and evolutionary relationships of six axenic non-marine cyanobacteria.</title>
        <authorList>
            <person name="Will S.E."/>
            <person name="Henke P."/>
            <person name="Boedeker C."/>
            <person name="Huang S."/>
            <person name="Brinkmann H."/>
            <person name="Rohde M."/>
            <person name="Jarek M."/>
            <person name="Friedl T."/>
            <person name="Seufert S."/>
            <person name="Schumacher M."/>
            <person name="Overmann J."/>
            <person name="Neumann-Schaal M."/>
            <person name="Petersen J."/>
        </authorList>
    </citation>
    <scope>NUCLEOTIDE SEQUENCE [LARGE SCALE GENOMIC DNA]</scope>
    <source>
        <strain evidence="2 3">PCC 6912</strain>
    </source>
</reference>
<dbReference type="InterPro" id="IPR011990">
    <property type="entry name" value="TPR-like_helical_dom_sf"/>
</dbReference>
<dbReference type="Pfam" id="PF13414">
    <property type="entry name" value="TPR_11"/>
    <property type="match status" value="1"/>
</dbReference>
<dbReference type="SMART" id="SM00028">
    <property type="entry name" value="TPR"/>
    <property type="match status" value="2"/>
</dbReference>
<proteinExistence type="predicted"/>
<keyword evidence="1" id="KW-0802">TPR repeat</keyword>
<dbReference type="OrthoDB" id="494812at2"/>
<organism evidence="2 3">
    <name type="scientific">Chlorogloeopsis fritschii PCC 6912</name>
    <dbReference type="NCBI Taxonomy" id="211165"/>
    <lineage>
        <taxon>Bacteria</taxon>
        <taxon>Bacillati</taxon>
        <taxon>Cyanobacteriota</taxon>
        <taxon>Cyanophyceae</taxon>
        <taxon>Nostocales</taxon>
        <taxon>Chlorogloeopsidaceae</taxon>
        <taxon>Chlorogloeopsis</taxon>
    </lineage>
</organism>
<dbReference type="InterPro" id="IPR019734">
    <property type="entry name" value="TPR_rpt"/>
</dbReference>
<dbReference type="RefSeq" id="WP_016878689.1">
    <property type="nucleotide sequence ID" value="NZ_AJLN01000068.1"/>
</dbReference>
<evidence type="ECO:0000313" key="3">
    <source>
        <dbReference type="Proteomes" id="UP000268857"/>
    </source>
</evidence>
<dbReference type="EMBL" id="RSCJ01000010">
    <property type="protein sequence ID" value="RUR80768.1"/>
    <property type="molecule type" value="Genomic_DNA"/>
</dbReference>
<dbReference type="AlphaFoldDB" id="A0A3S0XZR1"/>
<dbReference type="STRING" id="211165.GCA_000317285_02354"/>
<evidence type="ECO:0000313" key="2">
    <source>
        <dbReference type="EMBL" id="RUR80768.1"/>
    </source>
</evidence>
<name>A0A3S0XZR1_CHLFR</name>
<protein>
    <submittedName>
        <fullName evidence="2">Uncharacterized protein</fullName>
    </submittedName>
</protein>
<feature type="repeat" description="TPR" evidence="1">
    <location>
        <begin position="67"/>
        <end position="100"/>
    </location>
</feature>
<sequence>MSQASLPPDYLQQSISELNLGSLKLPNSKCCIQKKSTAIISTSTLESVAFTLAEKHNNGNPAVYNYAQRYYRRAVDYIKLANWNLAVQELREAIKLEPNQSDYYALLGLVHFKQKFRGMARVYLRQALKLNPQNPLALKYISLLKITLTETTEPSSIAKAVGIAALLSKFAAK</sequence>
<dbReference type="Proteomes" id="UP000268857">
    <property type="component" value="Unassembled WGS sequence"/>
</dbReference>
<dbReference type="PROSITE" id="PS50005">
    <property type="entry name" value="TPR"/>
    <property type="match status" value="2"/>
</dbReference>
<dbReference type="Gene3D" id="1.25.40.10">
    <property type="entry name" value="Tetratricopeptide repeat domain"/>
    <property type="match status" value="1"/>
</dbReference>